<dbReference type="EC" id="2.7.13.3" evidence="3"/>
<feature type="transmembrane region" description="Helical" evidence="8">
    <location>
        <begin position="34"/>
        <end position="57"/>
    </location>
</feature>
<name>A0ABY4J0M2_9MICO</name>
<dbReference type="SUPFAM" id="SSF47384">
    <property type="entry name" value="Homodimeric domain of signal transducing histidine kinase"/>
    <property type="match status" value="1"/>
</dbReference>
<accession>A0ABY4J0M2</accession>
<evidence type="ECO:0000256" key="5">
    <source>
        <dbReference type="ARBA" id="ARBA00022679"/>
    </source>
</evidence>
<dbReference type="PANTHER" id="PTHR43711:SF1">
    <property type="entry name" value="HISTIDINE KINASE 1"/>
    <property type="match status" value="1"/>
</dbReference>
<keyword evidence="4" id="KW-0597">Phosphoprotein</keyword>
<reference evidence="11 12" key="1">
    <citation type="submission" date="2021-06" db="EMBL/GenBank/DDBJ databases">
        <title>Genome-based taxonomic framework of Microbacterium strains isolated from marine environment, the description of four new species and reclassification of four preexisting species.</title>
        <authorList>
            <person name="Lee S.D."/>
            <person name="Kim S.-M."/>
            <person name="Byeon Y.-S."/>
            <person name="Yang H.L."/>
            <person name="Kim I.S."/>
        </authorList>
    </citation>
    <scope>NUCLEOTIDE SEQUENCE [LARGE SCALE GENOMIC DNA]</scope>
    <source>
        <strain evidence="11 12">KSW4-10</strain>
    </source>
</reference>
<dbReference type="PANTHER" id="PTHR43711">
    <property type="entry name" value="TWO-COMPONENT HISTIDINE KINASE"/>
    <property type="match status" value="1"/>
</dbReference>
<dbReference type="InterPro" id="IPR036097">
    <property type="entry name" value="HisK_dim/P_sf"/>
</dbReference>
<feature type="domain" description="Histidine kinase" evidence="9">
    <location>
        <begin position="312"/>
        <end position="526"/>
    </location>
</feature>
<dbReference type="Pfam" id="PF00512">
    <property type="entry name" value="HisKA"/>
    <property type="match status" value="1"/>
</dbReference>
<feature type="domain" description="PAS" evidence="10">
    <location>
        <begin position="180"/>
        <end position="216"/>
    </location>
</feature>
<keyword evidence="6 11" id="KW-0418">Kinase</keyword>
<dbReference type="InterPro" id="IPR035965">
    <property type="entry name" value="PAS-like_dom_sf"/>
</dbReference>
<dbReference type="RefSeq" id="WP_261811416.1">
    <property type="nucleotide sequence ID" value="NZ_CP078078.1"/>
</dbReference>
<dbReference type="SUPFAM" id="SSF55874">
    <property type="entry name" value="ATPase domain of HSP90 chaperone/DNA topoisomerase II/histidine kinase"/>
    <property type="match status" value="1"/>
</dbReference>
<dbReference type="InterPro" id="IPR003661">
    <property type="entry name" value="HisK_dim/P_dom"/>
</dbReference>
<dbReference type="SMART" id="SM00387">
    <property type="entry name" value="HATPase_c"/>
    <property type="match status" value="1"/>
</dbReference>
<dbReference type="EMBL" id="CP078078">
    <property type="protein sequence ID" value="UPL18555.1"/>
    <property type="molecule type" value="Genomic_DNA"/>
</dbReference>
<dbReference type="PRINTS" id="PR00344">
    <property type="entry name" value="BCTRLSENSOR"/>
</dbReference>
<evidence type="ECO:0000313" key="12">
    <source>
        <dbReference type="Proteomes" id="UP000830631"/>
    </source>
</evidence>
<dbReference type="SMART" id="SM00388">
    <property type="entry name" value="HisKA"/>
    <property type="match status" value="1"/>
</dbReference>
<dbReference type="InterPro" id="IPR004358">
    <property type="entry name" value="Sig_transdc_His_kin-like_C"/>
</dbReference>
<comment type="subcellular location">
    <subcellularLocation>
        <location evidence="2">Cell membrane</location>
    </subcellularLocation>
</comment>
<gene>
    <name evidence="11" type="ORF">KV397_12695</name>
</gene>
<dbReference type="InterPro" id="IPR003594">
    <property type="entry name" value="HATPase_dom"/>
</dbReference>
<dbReference type="Proteomes" id="UP000830631">
    <property type="component" value="Chromosome"/>
</dbReference>
<evidence type="ECO:0000256" key="4">
    <source>
        <dbReference type="ARBA" id="ARBA00022553"/>
    </source>
</evidence>
<dbReference type="InterPro" id="IPR005467">
    <property type="entry name" value="His_kinase_dom"/>
</dbReference>
<evidence type="ECO:0000256" key="2">
    <source>
        <dbReference type="ARBA" id="ARBA00004236"/>
    </source>
</evidence>
<evidence type="ECO:0000256" key="1">
    <source>
        <dbReference type="ARBA" id="ARBA00000085"/>
    </source>
</evidence>
<evidence type="ECO:0000259" key="9">
    <source>
        <dbReference type="PROSITE" id="PS50109"/>
    </source>
</evidence>
<keyword evidence="8" id="KW-0812">Transmembrane</keyword>
<keyword evidence="5" id="KW-0808">Transferase</keyword>
<dbReference type="Gene3D" id="3.30.565.10">
    <property type="entry name" value="Histidine kinase-like ATPase, C-terminal domain"/>
    <property type="match status" value="1"/>
</dbReference>
<feature type="transmembrane region" description="Helical" evidence="8">
    <location>
        <begin position="7"/>
        <end position="28"/>
    </location>
</feature>
<evidence type="ECO:0000259" key="10">
    <source>
        <dbReference type="PROSITE" id="PS50112"/>
    </source>
</evidence>
<evidence type="ECO:0000256" key="7">
    <source>
        <dbReference type="ARBA" id="ARBA00023012"/>
    </source>
</evidence>
<feature type="transmembrane region" description="Helical" evidence="8">
    <location>
        <begin position="133"/>
        <end position="153"/>
    </location>
</feature>
<dbReference type="InterPro" id="IPR000014">
    <property type="entry name" value="PAS"/>
</dbReference>
<dbReference type="Gene3D" id="3.30.450.20">
    <property type="entry name" value="PAS domain"/>
    <property type="match status" value="1"/>
</dbReference>
<dbReference type="PROSITE" id="PS50112">
    <property type="entry name" value="PAS"/>
    <property type="match status" value="1"/>
</dbReference>
<dbReference type="InterPro" id="IPR050736">
    <property type="entry name" value="Sensor_HK_Regulatory"/>
</dbReference>
<sequence>MIRTVSIWRWQLVFTGSVVAIVVMVTAFKPETFANTLVVAGAVLVLVTSVLTLAVPWHRLPRSAAAVVPLLDALAIGFTTNAPGLRLGFLWVFPIVWLATYFTLPWVFGGIVFISATLVLFAEQSGSPADILLRLLTLVITLGFLGVTVRIGAQRSRAARRLLQRRSEQVNRAAVRAEANQRRVIQIVDALSVALVVVTAGGRILQMNDAYRALYGRDRFGAELSTAAVEYDARRGVALPPSRTCLARAAGGEKLDAERVWLFDGAGQWRALEVSTQPMASAGEGEAITLVVIDDVTARLEVDEERRAFNAMISHELRNPLTAIVGHVDLLREREDLPGRVPAQLEIIANAGERMHDLVTSILRQTSHTAQDPFESVDLREVVESAAASYAPVISSNRQTLRVEGAESLVISGDAFRLRQVVDNLLSNAAKYTPAGGHIGIDLDTMAGDQAVVTIIDDGFGMAADDVARVFEPYFRTDSAVRAGIGGTGLGMGIVREIVAAHEGSIDIASEVGVGTRVTLRFPQRRVMEAQV</sequence>
<evidence type="ECO:0000256" key="3">
    <source>
        <dbReference type="ARBA" id="ARBA00012438"/>
    </source>
</evidence>
<keyword evidence="8" id="KW-1133">Transmembrane helix</keyword>
<dbReference type="PROSITE" id="PS50109">
    <property type="entry name" value="HIS_KIN"/>
    <property type="match status" value="1"/>
</dbReference>
<evidence type="ECO:0000256" key="8">
    <source>
        <dbReference type="SAM" id="Phobius"/>
    </source>
</evidence>
<proteinExistence type="predicted"/>
<dbReference type="SUPFAM" id="SSF55785">
    <property type="entry name" value="PYP-like sensor domain (PAS domain)"/>
    <property type="match status" value="1"/>
</dbReference>
<protein>
    <recommendedName>
        <fullName evidence="3">histidine kinase</fullName>
        <ecNumber evidence="3">2.7.13.3</ecNumber>
    </recommendedName>
</protein>
<comment type="catalytic activity">
    <reaction evidence="1">
        <text>ATP + protein L-histidine = ADP + protein N-phospho-L-histidine.</text>
        <dbReference type="EC" id="2.7.13.3"/>
    </reaction>
</comment>
<keyword evidence="7" id="KW-0902">Two-component regulatory system</keyword>
<dbReference type="Gene3D" id="1.10.287.130">
    <property type="match status" value="1"/>
</dbReference>
<dbReference type="InterPro" id="IPR036890">
    <property type="entry name" value="HATPase_C_sf"/>
</dbReference>
<evidence type="ECO:0000256" key="6">
    <source>
        <dbReference type="ARBA" id="ARBA00022777"/>
    </source>
</evidence>
<dbReference type="GO" id="GO:0016301">
    <property type="term" value="F:kinase activity"/>
    <property type="evidence" value="ECO:0007669"/>
    <property type="project" value="UniProtKB-KW"/>
</dbReference>
<keyword evidence="12" id="KW-1185">Reference proteome</keyword>
<dbReference type="Pfam" id="PF02518">
    <property type="entry name" value="HATPase_c"/>
    <property type="match status" value="1"/>
</dbReference>
<dbReference type="CDD" id="cd00082">
    <property type="entry name" value="HisKA"/>
    <property type="match status" value="1"/>
</dbReference>
<organism evidence="11 12">
    <name type="scientific">Microbacterium aurugineum</name>
    <dbReference type="NCBI Taxonomy" id="2851642"/>
    <lineage>
        <taxon>Bacteria</taxon>
        <taxon>Bacillati</taxon>
        <taxon>Actinomycetota</taxon>
        <taxon>Actinomycetes</taxon>
        <taxon>Micrococcales</taxon>
        <taxon>Microbacteriaceae</taxon>
        <taxon>Microbacterium</taxon>
    </lineage>
</organism>
<dbReference type="CDD" id="cd00130">
    <property type="entry name" value="PAS"/>
    <property type="match status" value="1"/>
</dbReference>
<keyword evidence="8" id="KW-0472">Membrane</keyword>
<feature type="transmembrane region" description="Helical" evidence="8">
    <location>
        <begin position="88"/>
        <end position="121"/>
    </location>
</feature>
<evidence type="ECO:0000313" key="11">
    <source>
        <dbReference type="EMBL" id="UPL18555.1"/>
    </source>
</evidence>
<dbReference type="NCBIfam" id="TIGR00229">
    <property type="entry name" value="sensory_box"/>
    <property type="match status" value="1"/>
</dbReference>